<dbReference type="InterPro" id="IPR043502">
    <property type="entry name" value="DNA/RNA_pol_sf"/>
</dbReference>
<evidence type="ECO:0000313" key="3">
    <source>
        <dbReference type="Proteomes" id="UP000694405"/>
    </source>
</evidence>
<dbReference type="AlphaFoldDB" id="A0A8V5GVI5"/>
<reference evidence="2" key="2">
    <citation type="submission" date="2025-05" db="UniProtKB">
        <authorList>
            <consortium name="Ensembl"/>
        </authorList>
    </citation>
    <scope>IDENTIFICATION</scope>
</reference>
<dbReference type="Ensembl" id="ENSMUNT00000031293.1">
    <property type="protein sequence ID" value="ENSMUNP00000022628.1"/>
    <property type="gene ID" value="ENSMUNG00000018622.1"/>
</dbReference>
<evidence type="ECO:0000313" key="2">
    <source>
        <dbReference type="Ensembl" id="ENSMUNP00000022628.1"/>
    </source>
</evidence>
<reference evidence="2" key="1">
    <citation type="submission" date="2020-03" db="EMBL/GenBank/DDBJ databases">
        <title>Melopsittacus undulatus (budgerigar) genome, bMelUnd1, maternal haplotype with Z.</title>
        <authorList>
            <person name="Gedman G."/>
            <person name="Mountcastle J."/>
            <person name="Haase B."/>
            <person name="Formenti G."/>
            <person name="Wright T."/>
            <person name="Apodaca J."/>
            <person name="Pelan S."/>
            <person name="Chow W."/>
            <person name="Rhie A."/>
            <person name="Howe K."/>
            <person name="Fedrigo O."/>
            <person name="Jarvis E.D."/>
        </authorList>
    </citation>
    <scope>NUCLEOTIDE SEQUENCE [LARGE SCALE GENOMIC DNA]</scope>
</reference>
<protein>
    <recommendedName>
        <fullName evidence="1">Reverse transcriptase domain-containing protein</fullName>
    </recommendedName>
</protein>
<evidence type="ECO:0000259" key="1">
    <source>
        <dbReference type="PROSITE" id="PS50878"/>
    </source>
</evidence>
<accession>A0A8V5GVI5</accession>
<sequence length="386" mass="44060">MGPDGMHPWVLRELVEVIARPLSIIFGKTWETGEVPEDWRMANVTPVYNKGKKEDPGNYRPVSLTSVPGKVMEQLILDSISRHIKDEGVIKNSQHGFMRGKSCLTNLIAFCEEMTRWRDDGRAVDVFFLDFSKTFDTVSHSILIDKLRKGGLDDQVVRWIKNWLKGRKQRVVVNGTESSWRSVTSGVPQGSVLGPVLFNIFINDLDEGTECTLSKFADDTKLGRVADTPEGCVAIQPDLDRLESWAGRNLMKFNKSKCRVLHLGKNNPMYQYRLGVDLLERPEGERDLGVLVDRRMTMSQQCALVAKKANGILGCIRKGVVSRAREVLLPLYSALVRPHLEYYIQFWAPQFKKDRELLERVQRRATKMIKGVEDLPYEERLRELGL</sequence>
<dbReference type="Proteomes" id="UP000694405">
    <property type="component" value="Chromosome Z"/>
</dbReference>
<dbReference type="SUPFAM" id="SSF56672">
    <property type="entry name" value="DNA/RNA polymerases"/>
    <property type="match status" value="1"/>
</dbReference>
<dbReference type="PANTHER" id="PTHR33332">
    <property type="entry name" value="REVERSE TRANSCRIPTASE DOMAIN-CONTAINING PROTEIN"/>
    <property type="match status" value="1"/>
</dbReference>
<dbReference type="Ensembl" id="ENSMUNT00000027347.1">
    <property type="protein sequence ID" value="ENSMUNP00000027890.1"/>
    <property type="gene ID" value="ENSMUNG00000018377.1"/>
</dbReference>
<feature type="domain" description="Reverse transcriptase" evidence="1">
    <location>
        <begin position="28"/>
        <end position="278"/>
    </location>
</feature>
<dbReference type="CDD" id="cd01650">
    <property type="entry name" value="RT_nLTR_like"/>
    <property type="match status" value="1"/>
</dbReference>
<dbReference type="InterPro" id="IPR000477">
    <property type="entry name" value="RT_dom"/>
</dbReference>
<keyword evidence="3" id="KW-1185">Reference proteome</keyword>
<organism evidence="2 3">
    <name type="scientific">Melopsittacus undulatus</name>
    <name type="common">Budgerigar</name>
    <name type="synonym">Psittacus undulatus</name>
    <dbReference type="NCBI Taxonomy" id="13146"/>
    <lineage>
        <taxon>Eukaryota</taxon>
        <taxon>Metazoa</taxon>
        <taxon>Chordata</taxon>
        <taxon>Craniata</taxon>
        <taxon>Vertebrata</taxon>
        <taxon>Euteleostomi</taxon>
        <taxon>Archelosauria</taxon>
        <taxon>Archosauria</taxon>
        <taxon>Dinosauria</taxon>
        <taxon>Saurischia</taxon>
        <taxon>Theropoda</taxon>
        <taxon>Coelurosauria</taxon>
        <taxon>Aves</taxon>
        <taxon>Neognathae</taxon>
        <taxon>Neoaves</taxon>
        <taxon>Telluraves</taxon>
        <taxon>Australaves</taxon>
        <taxon>Psittaciformes</taxon>
        <taxon>Psittaculidae</taxon>
        <taxon>Melopsittacus</taxon>
    </lineage>
</organism>
<proteinExistence type="predicted"/>
<dbReference type="Pfam" id="PF00078">
    <property type="entry name" value="RVT_1"/>
    <property type="match status" value="1"/>
</dbReference>
<dbReference type="PROSITE" id="PS50878">
    <property type="entry name" value="RT_POL"/>
    <property type="match status" value="1"/>
</dbReference>
<name>A0A8V5GVI5_MELUD</name>